<dbReference type="GO" id="GO:0051117">
    <property type="term" value="F:ATPase binding"/>
    <property type="evidence" value="ECO:0007669"/>
    <property type="project" value="TreeGrafter"/>
</dbReference>
<evidence type="ECO:0000313" key="10">
    <source>
        <dbReference type="Proteomes" id="UP000784294"/>
    </source>
</evidence>
<feature type="transmembrane region" description="Helical" evidence="8">
    <location>
        <begin position="189"/>
        <end position="208"/>
    </location>
</feature>
<comment type="function">
    <text evidence="8">Essential component of the vacuolar proton pump (V-ATPase), a multimeric enzyme that catalyzes the translocation of protons across the membranes. Required for assembly and activity of the V-ATPase.</text>
</comment>
<dbReference type="GO" id="GO:0016471">
    <property type="term" value="C:vacuolar proton-transporting V-type ATPase complex"/>
    <property type="evidence" value="ECO:0007669"/>
    <property type="project" value="TreeGrafter"/>
</dbReference>
<feature type="transmembrane region" description="Helical" evidence="8">
    <location>
        <begin position="136"/>
        <end position="169"/>
    </location>
</feature>
<evidence type="ECO:0000313" key="9">
    <source>
        <dbReference type="EMBL" id="VEL27808.1"/>
    </source>
</evidence>
<dbReference type="AlphaFoldDB" id="A0A3S5CQC5"/>
<dbReference type="Proteomes" id="UP000784294">
    <property type="component" value="Unassembled WGS sequence"/>
</dbReference>
<dbReference type="OrthoDB" id="10264220at2759"/>
<dbReference type="GO" id="GO:0033179">
    <property type="term" value="C:proton-transporting V-type ATPase, V0 domain"/>
    <property type="evidence" value="ECO:0007669"/>
    <property type="project" value="InterPro"/>
</dbReference>
<dbReference type="PANTHER" id="PTHR11629">
    <property type="entry name" value="VACUOLAR PROTON ATPASES"/>
    <property type="match status" value="1"/>
</dbReference>
<organism evidence="9 10">
    <name type="scientific">Protopolystoma xenopodis</name>
    <dbReference type="NCBI Taxonomy" id="117903"/>
    <lineage>
        <taxon>Eukaryota</taxon>
        <taxon>Metazoa</taxon>
        <taxon>Spiralia</taxon>
        <taxon>Lophotrochozoa</taxon>
        <taxon>Platyhelminthes</taxon>
        <taxon>Monogenea</taxon>
        <taxon>Polyopisthocotylea</taxon>
        <taxon>Polystomatidea</taxon>
        <taxon>Polystomatidae</taxon>
        <taxon>Protopolystoma</taxon>
    </lineage>
</organism>
<keyword evidence="4 8" id="KW-0812">Transmembrane</keyword>
<dbReference type="GO" id="GO:0046961">
    <property type="term" value="F:proton-transporting ATPase activity, rotational mechanism"/>
    <property type="evidence" value="ECO:0007669"/>
    <property type="project" value="InterPro"/>
</dbReference>
<dbReference type="PANTHER" id="PTHR11629:SF63">
    <property type="entry name" value="V-TYPE PROTON ATPASE SUBUNIT A"/>
    <property type="match status" value="1"/>
</dbReference>
<keyword evidence="7 8" id="KW-0472">Membrane</keyword>
<dbReference type="EMBL" id="CAAALY010090014">
    <property type="protein sequence ID" value="VEL27808.1"/>
    <property type="molecule type" value="Genomic_DNA"/>
</dbReference>
<evidence type="ECO:0000256" key="2">
    <source>
        <dbReference type="ARBA" id="ARBA00009904"/>
    </source>
</evidence>
<reference evidence="9" key="1">
    <citation type="submission" date="2018-11" db="EMBL/GenBank/DDBJ databases">
        <authorList>
            <consortium name="Pathogen Informatics"/>
        </authorList>
    </citation>
    <scope>NUCLEOTIDE SEQUENCE</scope>
</reference>
<evidence type="ECO:0000256" key="1">
    <source>
        <dbReference type="ARBA" id="ARBA00004141"/>
    </source>
</evidence>
<dbReference type="InterPro" id="IPR002490">
    <property type="entry name" value="V-ATPase_116kDa_su"/>
</dbReference>
<name>A0A3S5CQC5_9PLAT</name>
<keyword evidence="8" id="KW-0375">Hydrogen ion transport</keyword>
<gene>
    <name evidence="9" type="ORF">PXEA_LOCUS21248</name>
</gene>
<keyword evidence="10" id="KW-1185">Reference proteome</keyword>
<evidence type="ECO:0000256" key="4">
    <source>
        <dbReference type="ARBA" id="ARBA00022692"/>
    </source>
</evidence>
<keyword evidence="5 8" id="KW-1133">Transmembrane helix</keyword>
<comment type="similarity">
    <text evidence="2 8">Belongs to the V-ATPase 116 kDa subunit family.</text>
</comment>
<feature type="transmembrane region" description="Helical" evidence="8">
    <location>
        <begin position="317"/>
        <end position="339"/>
    </location>
</feature>
<sequence>MAIDVMSKTEDLETVLNQTRQHRQRILETAAKNLRVWFIKVRKIKAIYHTLNLFNLDVTTKCMIGECWCAVSDLDKIHMALRRGMERSNSTLQPILNGLNTNESPPTYHRTNKFTSAFQDIVDAYGVARYREVNPALFTIITFPFLFAVMFGDAGHGLLMFLFGLWMVICEAKLSAKKSDNEIWNTFFGGRYIILLMGLFSIYTGMIYNDIFSRSANIFGSSWYPNYKPSALEANERLQLEPGTVNHTDDRMFAGYPYPFGLDPVWQLATNKIAFTNSVKMKMSIVLGVMHMIFGVSLSLLNYRFYGDHLAIWCEFIPQIIFLSSIFLYLVILIFYKWLAYAAEDSRSAPSLLISKLFKLRLENFNS</sequence>
<evidence type="ECO:0000256" key="5">
    <source>
        <dbReference type="ARBA" id="ARBA00022989"/>
    </source>
</evidence>
<keyword evidence="6 8" id="KW-0406">Ion transport</keyword>
<evidence type="ECO:0000256" key="3">
    <source>
        <dbReference type="ARBA" id="ARBA00022448"/>
    </source>
</evidence>
<dbReference type="GO" id="GO:0007035">
    <property type="term" value="P:vacuolar acidification"/>
    <property type="evidence" value="ECO:0007669"/>
    <property type="project" value="TreeGrafter"/>
</dbReference>
<accession>A0A3S5CQC5</accession>
<dbReference type="Pfam" id="PF01496">
    <property type="entry name" value="V_ATPase_I"/>
    <property type="match status" value="1"/>
</dbReference>
<comment type="caution">
    <text evidence="9">The sequence shown here is derived from an EMBL/GenBank/DDBJ whole genome shotgun (WGS) entry which is preliminary data.</text>
</comment>
<proteinExistence type="inferred from homology"/>
<evidence type="ECO:0000256" key="6">
    <source>
        <dbReference type="ARBA" id="ARBA00023065"/>
    </source>
</evidence>
<keyword evidence="3 8" id="KW-0813">Transport</keyword>
<comment type="subcellular location">
    <subcellularLocation>
        <location evidence="1">Membrane</location>
        <topology evidence="1">Multi-pass membrane protein</topology>
    </subcellularLocation>
</comment>
<evidence type="ECO:0000256" key="7">
    <source>
        <dbReference type="ARBA" id="ARBA00023136"/>
    </source>
</evidence>
<feature type="transmembrane region" description="Helical" evidence="8">
    <location>
        <begin position="285"/>
        <end position="305"/>
    </location>
</feature>
<evidence type="ECO:0000256" key="8">
    <source>
        <dbReference type="RuleBase" id="RU361189"/>
    </source>
</evidence>
<dbReference type="GO" id="GO:0005886">
    <property type="term" value="C:plasma membrane"/>
    <property type="evidence" value="ECO:0007669"/>
    <property type="project" value="TreeGrafter"/>
</dbReference>
<protein>
    <recommendedName>
        <fullName evidence="8">V-type proton ATPase subunit a</fullName>
    </recommendedName>
</protein>